<evidence type="ECO:0000256" key="7">
    <source>
        <dbReference type="ARBA" id="ARBA00022840"/>
    </source>
</evidence>
<evidence type="ECO:0000259" key="13">
    <source>
        <dbReference type="PROSITE" id="PS51473"/>
    </source>
</evidence>
<dbReference type="AlphaFoldDB" id="A0A0L9VCY1"/>
<dbReference type="FunFam" id="1.10.510.10:FF:001918">
    <property type="entry name" value="G-type lectin S-receptor-like serine/threonine-protein kinase SD2-5"/>
    <property type="match status" value="1"/>
</dbReference>
<dbReference type="OMA" id="ANCTHSI"/>
<evidence type="ECO:0000256" key="6">
    <source>
        <dbReference type="ARBA" id="ARBA00022777"/>
    </source>
</evidence>
<dbReference type="PROSITE" id="PS51473">
    <property type="entry name" value="GNK2"/>
    <property type="match status" value="2"/>
</dbReference>
<keyword evidence="5 10" id="KW-0547">Nucleotide-binding</keyword>
<dbReference type="FunFam" id="3.30.200.20:FF:000177">
    <property type="entry name" value="Cysteine-rich receptor-like protein kinase 2"/>
    <property type="match status" value="1"/>
</dbReference>
<dbReference type="Gene3D" id="1.10.510.10">
    <property type="entry name" value="Transferase(Phosphotransferase) domain 1"/>
    <property type="match status" value="1"/>
</dbReference>
<evidence type="ECO:0000256" key="4">
    <source>
        <dbReference type="ARBA" id="ARBA00022737"/>
    </source>
</evidence>
<dbReference type="SUPFAM" id="SSF56112">
    <property type="entry name" value="Protein kinase-like (PK-like)"/>
    <property type="match status" value="1"/>
</dbReference>
<dbReference type="PROSITE" id="PS50011">
    <property type="entry name" value="PROTEIN_KINASE_DOM"/>
    <property type="match status" value="1"/>
</dbReference>
<dbReference type="CDD" id="cd23509">
    <property type="entry name" value="Gnk2-like"/>
    <property type="match status" value="2"/>
</dbReference>
<dbReference type="EMBL" id="CM003379">
    <property type="protein sequence ID" value="KOM52782.1"/>
    <property type="molecule type" value="Genomic_DNA"/>
</dbReference>
<feature type="chain" id="PRO_5005596484" description="Cysteine-rich receptor-like protein kinase 2" evidence="11">
    <location>
        <begin position="26"/>
        <end position="502"/>
    </location>
</feature>
<dbReference type="PROSITE" id="PS00108">
    <property type="entry name" value="PROTEIN_KINASE_ST"/>
    <property type="match status" value="1"/>
</dbReference>
<dbReference type="PROSITE" id="PS00107">
    <property type="entry name" value="PROTEIN_KINASE_ATP"/>
    <property type="match status" value="1"/>
</dbReference>
<feature type="domain" description="Gnk2-homologous" evidence="13">
    <location>
        <begin position="138"/>
        <end position="241"/>
    </location>
</feature>
<reference evidence="15" key="1">
    <citation type="journal article" date="2015" name="Proc. Natl. Acad. Sci. U.S.A.">
        <title>Genome sequencing of adzuki bean (Vigna angularis) provides insight into high starch and low fat accumulation and domestication.</title>
        <authorList>
            <person name="Yang K."/>
            <person name="Tian Z."/>
            <person name="Chen C."/>
            <person name="Luo L."/>
            <person name="Zhao B."/>
            <person name="Wang Z."/>
            <person name="Yu L."/>
            <person name="Li Y."/>
            <person name="Sun Y."/>
            <person name="Li W."/>
            <person name="Chen Y."/>
            <person name="Li Y."/>
            <person name="Zhang Y."/>
            <person name="Ai D."/>
            <person name="Zhao J."/>
            <person name="Shang C."/>
            <person name="Ma Y."/>
            <person name="Wu B."/>
            <person name="Wang M."/>
            <person name="Gao L."/>
            <person name="Sun D."/>
            <person name="Zhang P."/>
            <person name="Guo F."/>
            <person name="Wang W."/>
            <person name="Li Y."/>
            <person name="Wang J."/>
            <person name="Varshney R.K."/>
            <person name="Wang J."/>
            <person name="Ling H.Q."/>
            <person name="Wan P."/>
        </authorList>
    </citation>
    <scope>NUCLEOTIDE SEQUENCE</scope>
    <source>
        <strain evidence="15">cv. Jingnong 6</strain>
    </source>
</reference>
<evidence type="ECO:0000256" key="1">
    <source>
        <dbReference type="ARBA" id="ARBA00022527"/>
    </source>
</evidence>
<evidence type="ECO:0000256" key="9">
    <source>
        <dbReference type="ARBA" id="ARBA00023180"/>
    </source>
</evidence>
<evidence type="ECO:0000256" key="5">
    <source>
        <dbReference type="ARBA" id="ARBA00022741"/>
    </source>
</evidence>
<dbReference type="Pfam" id="PF01657">
    <property type="entry name" value="Stress-antifung"/>
    <property type="match status" value="2"/>
</dbReference>
<dbReference type="FunFam" id="3.30.430.20:FF:000014">
    <property type="entry name" value="Cysteine-rich receptor-like protein kinase 2"/>
    <property type="match status" value="1"/>
</dbReference>
<dbReference type="InterPro" id="IPR008271">
    <property type="entry name" value="Ser/Thr_kinase_AS"/>
</dbReference>
<feature type="domain" description="Gnk2-homologous" evidence="13">
    <location>
        <begin position="29"/>
        <end position="133"/>
    </location>
</feature>
<evidence type="ECO:0000256" key="10">
    <source>
        <dbReference type="PROSITE-ProRule" id="PRU10141"/>
    </source>
</evidence>
<evidence type="ECO:0000256" key="2">
    <source>
        <dbReference type="ARBA" id="ARBA00022679"/>
    </source>
</evidence>
<accession>A0A0L9VCY1</accession>
<evidence type="ECO:0000259" key="12">
    <source>
        <dbReference type="PROSITE" id="PS50011"/>
    </source>
</evidence>
<dbReference type="InterPro" id="IPR000719">
    <property type="entry name" value="Prot_kinase_dom"/>
</dbReference>
<evidence type="ECO:0000256" key="11">
    <source>
        <dbReference type="SAM" id="SignalP"/>
    </source>
</evidence>
<evidence type="ECO:0000313" key="14">
    <source>
        <dbReference type="EMBL" id="KOM52782.1"/>
    </source>
</evidence>
<evidence type="ECO:0000256" key="8">
    <source>
        <dbReference type="ARBA" id="ARBA00023170"/>
    </source>
</evidence>
<keyword evidence="6" id="KW-0418">Kinase</keyword>
<keyword evidence="1" id="KW-0723">Serine/threonine-protein kinase</keyword>
<dbReference type="PANTHER" id="PTHR47973">
    <property type="entry name" value="CYSTEINE-RICH RECEPTOR-LIKE PROTEIN KINASE 3"/>
    <property type="match status" value="1"/>
</dbReference>
<keyword evidence="9" id="KW-0325">Glycoprotein</keyword>
<dbReference type="Gramene" id="KOM52782">
    <property type="protein sequence ID" value="KOM52782"/>
    <property type="gene ID" value="LR48_Vigan09g144100"/>
</dbReference>
<dbReference type="InterPro" id="IPR017441">
    <property type="entry name" value="Protein_kinase_ATP_BS"/>
</dbReference>
<evidence type="ECO:0000313" key="15">
    <source>
        <dbReference type="Proteomes" id="UP000053144"/>
    </source>
</evidence>
<organism evidence="14 15">
    <name type="scientific">Phaseolus angularis</name>
    <name type="common">Azuki bean</name>
    <name type="synonym">Vigna angularis</name>
    <dbReference type="NCBI Taxonomy" id="3914"/>
    <lineage>
        <taxon>Eukaryota</taxon>
        <taxon>Viridiplantae</taxon>
        <taxon>Streptophyta</taxon>
        <taxon>Embryophyta</taxon>
        <taxon>Tracheophyta</taxon>
        <taxon>Spermatophyta</taxon>
        <taxon>Magnoliopsida</taxon>
        <taxon>eudicotyledons</taxon>
        <taxon>Gunneridae</taxon>
        <taxon>Pentapetalae</taxon>
        <taxon>rosids</taxon>
        <taxon>fabids</taxon>
        <taxon>Fabales</taxon>
        <taxon>Fabaceae</taxon>
        <taxon>Papilionoideae</taxon>
        <taxon>50 kb inversion clade</taxon>
        <taxon>NPAAA clade</taxon>
        <taxon>indigoferoid/millettioid clade</taxon>
        <taxon>Phaseoleae</taxon>
        <taxon>Vigna</taxon>
    </lineage>
</organism>
<dbReference type="InterPro" id="IPR002902">
    <property type="entry name" value="GNK2"/>
</dbReference>
<gene>
    <name evidence="14" type="ORF">LR48_Vigan09g144100</name>
</gene>
<feature type="signal peptide" evidence="11">
    <location>
        <begin position="1"/>
        <end position="25"/>
    </location>
</feature>
<keyword evidence="8" id="KW-0675">Receptor</keyword>
<sequence>MVEVKLVGLSLLWLWSWWSLEGVEGDPQLFLLKWDCSGFIAPNLSNFNKNLNASFADLRDQLSNQRKHFATAQATAGTDPVYAMFQCRNYLSDTDCAACLSAAVTKIRNCSAGANGARVVYDGCFLRYESNDFFDQIFSRSSILCGNQTADGSTDFGAVGEQVLIDLRIGTPKIRGYFAATKTKVAGGAIYAFAQCAETLSQDTCLDCLSVEQSSIQGCLPSTEGRAFDPGCFMRYSETPFFADNQTIDISPFLKQDNVLGASELKGATKFKYSELKAATRNFSEKNILGEGGFGAVYKGTMKNGKVVAVKKLFSGNSSEIDDNFESEVTLVSNVHHRNLVRLLGCCSKGQEKILVYEYMANNSLDKFLFGNRKGSLNWKQRYEIVLGTARGLAYLHEEFYVSIIHRDIKSGNVLLDGQLQPKISDFGLVKLLPGDQSHLRTKVAGTLGYTAPEYVLHGQLSKKADTYSYGIVVLEIVSGQRCTDVKSVDGSHEYLLRRVRK</sequence>
<dbReference type="InterPro" id="IPR038408">
    <property type="entry name" value="GNK2_sf"/>
</dbReference>
<dbReference type="Pfam" id="PF00069">
    <property type="entry name" value="Pkinase"/>
    <property type="match status" value="1"/>
</dbReference>
<evidence type="ECO:0008006" key="16">
    <source>
        <dbReference type="Google" id="ProtNLM"/>
    </source>
</evidence>
<feature type="domain" description="Protein kinase" evidence="12">
    <location>
        <begin position="283"/>
        <end position="502"/>
    </location>
</feature>
<dbReference type="FunFam" id="3.30.430.20:FF:000017">
    <property type="entry name" value="Cysteine-rich receptor-like protein kinase 2"/>
    <property type="match status" value="1"/>
</dbReference>
<dbReference type="InterPro" id="IPR052059">
    <property type="entry name" value="CR_Ser/Thr_kinase"/>
</dbReference>
<dbReference type="GO" id="GO:0004674">
    <property type="term" value="F:protein serine/threonine kinase activity"/>
    <property type="evidence" value="ECO:0007669"/>
    <property type="project" value="UniProtKB-KW"/>
</dbReference>
<keyword evidence="3 11" id="KW-0732">Signal</keyword>
<proteinExistence type="predicted"/>
<feature type="binding site" evidence="10">
    <location>
        <position position="312"/>
    </location>
    <ligand>
        <name>ATP</name>
        <dbReference type="ChEBI" id="CHEBI:30616"/>
    </ligand>
</feature>
<dbReference type="Gene3D" id="3.30.430.20">
    <property type="entry name" value="Gnk2 domain, C-X8-C-X2-C motif"/>
    <property type="match status" value="2"/>
</dbReference>
<evidence type="ECO:0000256" key="3">
    <source>
        <dbReference type="ARBA" id="ARBA00022729"/>
    </source>
</evidence>
<protein>
    <recommendedName>
        <fullName evidence="16">Cysteine-rich receptor-like protein kinase 2</fullName>
    </recommendedName>
</protein>
<dbReference type="GO" id="GO:0005524">
    <property type="term" value="F:ATP binding"/>
    <property type="evidence" value="ECO:0007669"/>
    <property type="project" value="UniProtKB-UniRule"/>
</dbReference>
<dbReference type="InterPro" id="IPR011009">
    <property type="entry name" value="Kinase-like_dom_sf"/>
</dbReference>
<keyword evidence="2" id="KW-0808">Transferase</keyword>
<keyword evidence="4" id="KW-0677">Repeat</keyword>
<dbReference type="Gene3D" id="3.30.200.20">
    <property type="entry name" value="Phosphorylase Kinase, domain 1"/>
    <property type="match status" value="1"/>
</dbReference>
<dbReference type="Proteomes" id="UP000053144">
    <property type="component" value="Chromosome 9"/>
</dbReference>
<name>A0A0L9VCY1_PHAAN</name>
<keyword evidence="7 10" id="KW-0067">ATP-binding</keyword>
<dbReference type="SMART" id="SM00220">
    <property type="entry name" value="S_TKc"/>
    <property type="match status" value="1"/>
</dbReference>